<sequence length="293" mass="32021">MTITVGLAGITGRFGRLLAANLLKNPDVVLRGYARDPSKVISSVSASPSTQLFAGGALDGAAIQPFVSGCDVVICAYLGDDKLMVEGQKKLIDACEAARLGDLFPKDPMKHVKAYLETKETVKGVHILVGVFMEVILGPMSGTLDPKTNTFRYWGEGTELIEGTTYADAAKYTAKVAVDPSAVGIQKFLGDRKSIKDIAASFEKVYGVKPNLERLGSLDDLKKRMHDLRAEDPAAIYSYMFLFYIYYLLNGSTLIGPDVDNGKYPEIKPETWEDFMRNRKLETLLGSMATLSQ</sequence>
<gene>
    <name evidence="5" type="ORF">B0T24DRAFT_693464</name>
</gene>
<reference evidence="5" key="2">
    <citation type="submission" date="2023-06" db="EMBL/GenBank/DDBJ databases">
        <authorList>
            <consortium name="Lawrence Berkeley National Laboratory"/>
            <person name="Haridas S."/>
            <person name="Hensen N."/>
            <person name="Bonometti L."/>
            <person name="Westerberg I."/>
            <person name="Brannstrom I.O."/>
            <person name="Guillou S."/>
            <person name="Cros-Aarteil S."/>
            <person name="Calhoun S."/>
            <person name="Kuo A."/>
            <person name="Mondo S."/>
            <person name="Pangilinan J."/>
            <person name="Riley R."/>
            <person name="Labutti K."/>
            <person name="Andreopoulos B."/>
            <person name="Lipzen A."/>
            <person name="Chen C."/>
            <person name="Yanf M."/>
            <person name="Daum C."/>
            <person name="Ng V."/>
            <person name="Clum A."/>
            <person name="Steindorff A."/>
            <person name="Ohm R."/>
            <person name="Martin F."/>
            <person name="Silar P."/>
            <person name="Natvig D."/>
            <person name="Lalanne C."/>
            <person name="Gautier V."/>
            <person name="Ament-Velasquez S.L."/>
            <person name="Kruys A."/>
            <person name="Hutchinson M.I."/>
            <person name="Powell A.J."/>
            <person name="Barry K."/>
            <person name="Miller A.N."/>
            <person name="Grigoriev I.V."/>
            <person name="Debuchy R."/>
            <person name="Gladieux P."/>
            <person name="Thoren M.H."/>
            <person name="Johannesson H."/>
        </authorList>
    </citation>
    <scope>NUCLEOTIDE SEQUENCE</scope>
    <source>
        <strain evidence="5">CBS 958.72</strain>
    </source>
</reference>
<comment type="caution">
    <text evidence="5">The sequence shown here is derived from an EMBL/GenBank/DDBJ whole genome shotgun (WGS) entry which is preliminary data.</text>
</comment>
<accession>A0AAE0MY24</accession>
<keyword evidence="6" id="KW-1185">Reference proteome</keyword>
<evidence type="ECO:0000259" key="4">
    <source>
        <dbReference type="Pfam" id="PF13460"/>
    </source>
</evidence>
<dbReference type="SUPFAM" id="SSF51735">
    <property type="entry name" value="NAD(P)-binding Rossmann-fold domains"/>
    <property type="match status" value="1"/>
</dbReference>
<protein>
    <recommendedName>
        <fullName evidence="4">NAD(P)-binding domain-containing protein</fullName>
    </recommendedName>
</protein>
<dbReference type="InterPro" id="IPR051609">
    <property type="entry name" value="NmrA/Isoflavone_reductase-like"/>
</dbReference>
<dbReference type="Pfam" id="PF13460">
    <property type="entry name" value="NAD_binding_10"/>
    <property type="match status" value="1"/>
</dbReference>
<evidence type="ECO:0000313" key="6">
    <source>
        <dbReference type="Proteomes" id="UP001287356"/>
    </source>
</evidence>
<dbReference type="InterPro" id="IPR016040">
    <property type="entry name" value="NAD(P)-bd_dom"/>
</dbReference>
<dbReference type="EMBL" id="JAULSN010000016">
    <property type="protein sequence ID" value="KAK3358484.1"/>
    <property type="molecule type" value="Genomic_DNA"/>
</dbReference>
<dbReference type="GO" id="GO:0016491">
    <property type="term" value="F:oxidoreductase activity"/>
    <property type="evidence" value="ECO:0007669"/>
    <property type="project" value="UniProtKB-KW"/>
</dbReference>
<proteinExistence type="inferred from homology"/>
<evidence type="ECO:0000256" key="1">
    <source>
        <dbReference type="ARBA" id="ARBA00005725"/>
    </source>
</evidence>
<feature type="domain" description="NAD(P)-binding" evidence="4">
    <location>
        <begin position="9"/>
        <end position="99"/>
    </location>
</feature>
<evidence type="ECO:0000256" key="2">
    <source>
        <dbReference type="ARBA" id="ARBA00022857"/>
    </source>
</evidence>
<organism evidence="5 6">
    <name type="scientific">Lasiosphaeria ovina</name>
    <dbReference type="NCBI Taxonomy" id="92902"/>
    <lineage>
        <taxon>Eukaryota</taxon>
        <taxon>Fungi</taxon>
        <taxon>Dikarya</taxon>
        <taxon>Ascomycota</taxon>
        <taxon>Pezizomycotina</taxon>
        <taxon>Sordariomycetes</taxon>
        <taxon>Sordariomycetidae</taxon>
        <taxon>Sordariales</taxon>
        <taxon>Lasiosphaeriaceae</taxon>
        <taxon>Lasiosphaeria</taxon>
    </lineage>
</organism>
<dbReference type="PANTHER" id="PTHR47706">
    <property type="entry name" value="NMRA-LIKE FAMILY PROTEIN"/>
    <property type="match status" value="1"/>
</dbReference>
<dbReference type="AlphaFoldDB" id="A0AAE0MY24"/>
<reference evidence="5" key="1">
    <citation type="journal article" date="2023" name="Mol. Phylogenet. Evol.">
        <title>Genome-scale phylogeny and comparative genomics of the fungal order Sordariales.</title>
        <authorList>
            <person name="Hensen N."/>
            <person name="Bonometti L."/>
            <person name="Westerberg I."/>
            <person name="Brannstrom I.O."/>
            <person name="Guillou S."/>
            <person name="Cros-Aarteil S."/>
            <person name="Calhoun S."/>
            <person name="Haridas S."/>
            <person name="Kuo A."/>
            <person name="Mondo S."/>
            <person name="Pangilinan J."/>
            <person name="Riley R."/>
            <person name="LaButti K."/>
            <person name="Andreopoulos B."/>
            <person name="Lipzen A."/>
            <person name="Chen C."/>
            <person name="Yan M."/>
            <person name="Daum C."/>
            <person name="Ng V."/>
            <person name="Clum A."/>
            <person name="Steindorff A."/>
            <person name="Ohm R.A."/>
            <person name="Martin F."/>
            <person name="Silar P."/>
            <person name="Natvig D.O."/>
            <person name="Lalanne C."/>
            <person name="Gautier V."/>
            <person name="Ament-Velasquez S.L."/>
            <person name="Kruys A."/>
            <person name="Hutchinson M.I."/>
            <person name="Powell A.J."/>
            <person name="Barry K."/>
            <person name="Miller A.N."/>
            <person name="Grigoriev I.V."/>
            <person name="Debuchy R."/>
            <person name="Gladieux P."/>
            <person name="Hiltunen Thoren M."/>
            <person name="Johannesson H."/>
        </authorList>
    </citation>
    <scope>NUCLEOTIDE SEQUENCE</scope>
    <source>
        <strain evidence="5">CBS 958.72</strain>
    </source>
</reference>
<dbReference type="Gene3D" id="3.90.25.10">
    <property type="entry name" value="UDP-galactose 4-epimerase, domain 1"/>
    <property type="match status" value="1"/>
</dbReference>
<name>A0AAE0MY24_9PEZI</name>
<dbReference type="PANTHER" id="PTHR47706:SF9">
    <property type="entry name" value="NMRA-LIKE DOMAIN-CONTAINING PROTEIN-RELATED"/>
    <property type="match status" value="1"/>
</dbReference>
<evidence type="ECO:0000256" key="3">
    <source>
        <dbReference type="ARBA" id="ARBA00023002"/>
    </source>
</evidence>
<evidence type="ECO:0000313" key="5">
    <source>
        <dbReference type="EMBL" id="KAK3358484.1"/>
    </source>
</evidence>
<keyword evidence="2" id="KW-0521">NADP</keyword>
<dbReference type="InterPro" id="IPR036291">
    <property type="entry name" value="NAD(P)-bd_dom_sf"/>
</dbReference>
<dbReference type="Gene3D" id="3.40.50.720">
    <property type="entry name" value="NAD(P)-binding Rossmann-like Domain"/>
    <property type="match status" value="1"/>
</dbReference>
<keyword evidence="3" id="KW-0560">Oxidoreductase</keyword>
<dbReference type="Proteomes" id="UP001287356">
    <property type="component" value="Unassembled WGS sequence"/>
</dbReference>
<comment type="similarity">
    <text evidence="1">Belongs to the NmrA-type oxidoreductase family. Isoflavone reductase subfamily.</text>
</comment>